<dbReference type="InterPro" id="IPR010998">
    <property type="entry name" value="Integrase_recombinase_N"/>
</dbReference>
<protein>
    <recommendedName>
        <fullName evidence="3">Integrase SAM-like N-terminal domain-containing protein</fullName>
    </recommendedName>
</protein>
<dbReference type="InterPro" id="IPR011010">
    <property type="entry name" value="DNA_brk_join_enz"/>
</dbReference>
<proteinExistence type="inferred from homology"/>
<dbReference type="EMBL" id="QROT01000009">
    <property type="protein sequence ID" value="RHL43242.1"/>
    <property type="molecule type" value="Genomic_DNA"/>
</dbReference>
<dbReference type="GO" id="GO:0015074">
    <property type="term" value="P:DNA integration"/>
    <property type="evidence" value="ECO:0007669"/>
    <property type="project" value="InterPro"/>
</dbReference>
<reference evidence="4 5" key="1">
    <citation type="submission" date="2018-08" db="EMBL/GenBank/DDBJ databases">
        <title>A genome reference for cultivated species of the human gut microbiota.</title>
        <authorList>
            <person name="Zou Y."/>
            <person name="Xue W."/>
            <person name="Luo G."/>
        </authorList>
    </citation>
    <scope>NUCLEOTIDE SEQUENCE [LARGE SCALE GENOMIC DNA]</scope>
    <source>
        <strain evidence="4 5">AF37-4</strain>
    </source>
</reference>
<name>A0A415L406_9FIRM</name>
<organism evidence="4 5">
    <name type="scientific">Eubacterium ventriosum</name>
    <dbReference type="NCBI Taxonomy" id="39496"/>
    <lineage>
        <taxon>Bacteria</taxon>
        <taxon>Bacillati</taxon>
        <taxon>Bacillota</taxon>
        <taxon>Clostridia</taxon>
        <taxon>Eubacteriales</taxon>
        <taxon>Eubacteriaceae</taxon>
        <taxon>Eubacterium</taxon>
    </lineage>
</organism>
<evidence type="ECO:0000256" key="2">
    <source>
        <dbReference type="ARBA" id="ARBA00023125"/>
    </source>
</evidence>
<dbReference type="GO" id="GO:0003677">
    <property type="term" value="F:DNA binding"/>
    <property type="evidence" value="ECO:0007669"/>
    <property type="project" value="UniProtKB-KW"/>
</dbReference>
<sequence length="118" mass="14039">MKSRYKESTIDRYTYVFNLHILPYFGKRPISGITPKDIRAWQTELIDCYTINKLALYSENTSISLTLHLGRDCRPINKQKKVHLNASTQMDLFYLFIVLLVKRKLFNNCSYLTRYDCF</sequence>
<evidence type="ECO:0000313" key="4">
    <source>
        <dbReference type="EMBL" id="RHL43242.1"/>
    </source>
</evidence>
<feature type="domain" description="Integrase SAM-like N-terminal" evidence="3">
    <location>
        <begin position="1"/>
        <end position="45"/>
    </location>
</feature>
<dbReference type="Gene3D" id="1.10.150.130">
    <property type="match status" value="1"/>
</dbReference>
<dbReference type="AlphaFoldDB" id="A0A415L406"/>
<evidence type="ECO:0000313" key="5">
    <source>
        <dbReference type="Proteomes" id="UP000283314"/>
    </source>
</evidence>
<dbReference type="InterPro" id="IPR004107">
    <property type="entry name" value="Integrase_SAM-like_N"/>
</dbReference>
<dbReference type="Pfam" id="PF14659">
    <property type="entry name" value="Phage_int_SAM_3"/>
    <property type="match status" value="1"/>
</dbReference>
<comment type="similarity">
    <text evidence="1">Belongs to the 'phage' integrase family.</text>
</comment>
<dbReference type="SUPFAM" id="SSF56349">
    <property type="entry name" value="DNA breaking-rejoining enzymes"/>
    <property type="match status" value="1"/>
</dbReference>
<accession>A0A415L406</accession>
<evidence type="ECO:0000256" key="1">
    <source>
        <dbReference type="ARBA" id="ARBA00008857"/>
    </source>
</evidence>
<dbReference type="Proteomes" id="UP000283314">
    <property type="component" value="Unassembled WGS sequence"/>
</dbReference>
<gene>
    <name evidence="4" type="ORF">DW018_11425</name>
</gene>
<evidence type="ECO:0000259" key="3">
    <source>
        <dbReference type="Pfam" id="PF14659"/>
    </source>
</evidence>
<comment type="caution">
    <text evidence="4">The sequence shown here is derived from an EMBL/GenBank/DDBJ whole genome shotgun (WGS) entry which is preliminary data.</text>
</comment>
<keyword evidence="2" id="KW-0238">DNA-binding</keyword>